<dbReference type="Gene3D" id="3.40.50.1820">
    <property type="entry name" value="alpha/beta hydrolase"/>
    <property type="match status" value="1"/>
</dbReference>
<dbReference type="PRINTS" id="PR00111">
    <property type="entry name" value="ABHYDROLASE"/>
</dbReference>
<dbReference type="InterPro" id="IPR000073">
    <property type="entry name" value="AB_hydrolase_1"/>
</dbReference>
<dbReference type="EMBL" id="CABVGP010000001">
    <property type="protein sequence ID" value="VVJ17964.1"/>
    <property type="molecule type" value="Genomic_DNA"/>
</dbReference>
<sequence length="265" mass="27405">MAIDGVRVHGASGQPVLLLPGGAEACDGFFPGLVEGLVADPGCRVIVHDRPGTGTAAAEGTLAGAADHLSALIDRLGCGPVVVVGQSLGGAVGVLLARAHPEQVAGLVLLDPTVINDPRTCAALERMTRVLGSAAALPGLRSLLPRVLRAAVVRSTRRQRLRPDCEAAQLRMADLDIPVLARAVRGITELSRGLREADLPRVPSVVVTADRKPGAAMRRGHVRLADAFGGEVVCWPGATHGVHLDHPDETLATVREVVTRVSAAA</sequence>
<dbReference type="InterPro" id="IPR050266">
    <property type="entry name" value="AB_hydrolase_sf"/>
</dbReference>
<keyword evidence="3" id="KW-1185">Reference proteome</keyword>
<proteinExistence type="predicted"/>
<evidence type="ECO:0000259" key="1">
    <source>
        <dbReference type="Pfam" id="PF12697"/>
    </source>
</evidence>
<dbReference type="Proteomes" id="UP000399805">
    <property type="component" value="Unassembled WGS sequence"/>
</dbReference>
<evidence type="ECO:0000313" key="2">
    <source>
        <dbReference type="EMBL" id="VVJ17964.1"/>
    </source>
</evidence>
<feature type="domain" description="AB hydrolase-1" evidence="1">
    <location>
        <begin position="16"/>
        <end position="252"/>
    </location>
</feature>
<dbReference type="AlphaFoldDB" id="A0A6I8LK09"/>
<name>A0A6I8LK09_9PSEU</name>
<gene>
    <name evidence="2" type="ORF">AA23TX_02985</name>
</gene>
<dbReference type="PANTHER" id="PTHR43798">
    <property type="entry name" value="MONOACYLGLYCEROL LIPASE"/>
    <property type="match status" value="1"/>
</dbReference>
<evidence type="ECO:0000313" key="3">
    <source>
        <dbReference type="Proteomes" id="UP000399805"/>
    </source>
</evidence>
<reference evidence="2 3" key="1">
    <citation type="submission" date="2019-09" db="EMBL/GenBank/DDBJ databases">
        <authorList>
            <person name="Leyn A S."/>
        </authorList>
    </citation>
    <scope>NUCLEOTIDE SEQUENCE [LARGE SCALE GENOMIC DNA]</scope>
    <source>
        <strain evidence="2">AA231_1</strain>
    </source>
</reference>
<dbReference type="InterPro" id="IPR029058">
    <property type="entry name" value="AB_hydrolase_fold"/>
</dbReference>
<dbReference type="RefSeq" id="WP_155543046.1">
    <property type="nucleotide sequence ID" value="NZ_CABVGP010000001.1"/>
</dbReference>
<organism evidence="2 3">
    <name type="scientific">Amycolatopsis camponoti</name>
    <dbReference type="NCBI Taxonomy" id="2606593"/>
    <lineage>
        <taxon>Bacteria</taxon>
        <taxon>Bacillati</taxon>
        <taxon>Actinomycetota</taxon>
        <taxon>Actinomycetes</taxon>
        <taxon>Pseudonocardiales</taxon>
        <taxon>Pseudonocardiaceae</taxon>
        <taxon>Amycolatopsis</taxon>
    </lineage>
</organism>
<dbReference type="Pfam" id="PF12697">
    <property type="entry name" value="Abhydrolase_6"/>
    <property type="match status" value="1"/>
</dbReference>
<dbReference type="GO" id="GO:0003824">
    <property type="term" value="F:catalytic activity"/>
    <property type="evidence" value="ECO:0007669"/>
    <property type="project" value="UniProtKB-ARBA"/>
</dbReference>
<accession>A0A6I8LK09</accession>
<protein>
    <recommendedName>
        <fullName evidence="1">AB hydrolase-1 domain-containing protein</fullName>
    </recommendedName>
</protein>
<dbReference type="SUPFAM" id="SSF53474">
    <property type="entry name" value="alpha/beta-Hydrolases"/>
    <property type="match status" value="1"/>
</dbReference>